<evidence type="ECO:0000313" key="2">
    <source>
        <dbReference type="Proteomes" id="UP001597520"/>
    </source>
</evidence>
<protein>
    <submittedName>
        <fullName evidence="1">AAA family ATPase</fullName>
    </submittedName>
</protein>
<dbReference type="RefSeq" id="WP_380711934.1">
    <property type="nucleotide sequence ID" value="NZ_JBHUML010000002.1"/>
</dbReference>
<accession>A0ABW5SZZ0</accession>
<organism evidence="1 2">
    <name type="scientific">Salibacterium lacus</name>
    <dbReference type="NCBI Taxonomy" id="1898109"/>
    <lineage>
        <taxon>Bacteria</taxon>
        <taxon>Bacillati</taxon>
        <taxon>Bacillota</taxon>
        <taxon>Bacilli</taxon>
        <taxon>Bacillales</taxon>
        <taxon>Bacillaceae</taxon>
    </lineage>
</organism>
<dbReference type="Gene3D" id="3.40.50.300">
    <property type="entry name" value="P-loop containing nucleotide triphosphate hydrolases"/>
    <property type="match status" value="1"/>
</dbReference>
<dbReference type="Proteomes" id="UP001597520">
    <property type="component" value="Unassembled WGS sequence"/>
</dbReference>
<name>A0ABW5SZZ0_9BACI</name>
<reference evidence="2" key="1">
    <citation type="journal article" date="2019" name="Int. J. Syst. Evol. Microbiol.">
        <title>The Global Catalogue of Microorganisms (GCM) 10K type strain sequencing project: providing services to taxonomists for standard genome sequencing and annotation.</title>
        <authorList>
            <consortium name="The Broad Institute Genomics Platform"/>
            <consortium name="The Broad Institute Genome Sequencing Center for Infectious Disease"/>
            <person name="Wu L."/>
            <person name="Ma J."/>
        </authorList>
    </citation>
    <scope>NUCLEOTIDE SEQUENCE [LARGE SCALE GENOMIC DNA]</scope>
    <source>
        <strain evidence="2">KCTC 33792</strain>
    </source>
</reference>
<dbReference type="Pfam" id="PF13238">
    <property type="entry name" value="AAA_18"/>
    <property type="match status" value="1"/>
</dbReference>
<gene>
    <name evidence="1" type="ORF">ACFSUB_04205</name>
</gene>
<dbReference type="InterPro" id="IPR027417">
    <property type="entry name" value="P-loop_NTPase"/>
</dbReference>
<dbReference type="SUPFAM" id="SSF52540">
    <property type="entry name" value="P-loop containing nucleoside triphosphate hydrolases"/>
    <property type="match status" value="1"/>
</dbReference>
<sequence length="185" mass="20841">MGEINGIALTGQMRSGKDTIAGYAAEKYGFTRFAFGDALKRLAHEVYPWVPAEPKPRGLYQHMNVMRDYDPDVWVRHCFDGIRREQESSVFKARPIITDARQQNEIDACRARGYVIIEVFADETARIARMESAGEAFDTAQLQHATERHIGEFAADYTIDNSGEQAAAFAQFDEIMRGLLTKGDD</sequence>
<evidence type="ECO:0000313" key="1">
    <source>
        <dbReference type="EMBL" id="MFD2704657.1"/>
    </source>
</evidence>
<keyword evidence="2" id="KW-1185">Reference proteome</keyword>
<proteinExistence type="predicted"/>
<dbReference type="EMBL" id="JBHUML010000002">
    <property type="protein sequence ID" value="MFD2704657.1"/>
    <property type="molecule type" value="Genomic_DNA"/>
</dbReference>
<comment type="caution">
    <text evidence="1">The sequence shown here is derived from an EMBL/GenBank/DDBJ whole genome shotgun (WGS) entry which is preliminary data.</text>
</comment>